<evidence type="ECO:0008006" key="4">
    <source>
        <dbReference type="Google" id="ProtNLM"/>
    </source>
</evidence>
<protein>
    <recommendedName>
        <fullName evidence="4">DUF4377 domain-containing protein</fullName>
    </recommendedName>
</protein>
<feature type="signal peptide" evidence="1">
    <location>
        <begin position="1"/>
        <end position="18"/>
    </location>
</feature>
<comment type="caution">
    <text evidence="2">The sequence shown here is derived from an EMBL/GenBank/DDBJ whole genome shotgun (WGS) entry which is preliminary data.</text>
</comment>
<accession>A0ABT9A9M5</accession>
<name>A0ABT9A9M5_9BACT</name>
<dbReference type="RefSeq" id="WP_305011223.1">
    <property type="nucleotide sequence ID" value="NZ_JAUQSX010000004.1"/>
</dbReference>
<keyword evidence="1" id="KW-0732">Signal</keyword>
<dbReference type="EMBL" id="JAUQSX010000004">
    <property type="protein sequence ID" value="MDO7846535.1"/>
    <property type="molecule type" value="Genomic_DNA"/>
</dbReference>
<evidence type="ECO:0000313" key="3">
    <source>
        <dbReference type="Proteomes" id="UP001167796"/>
    </source>
</evidence>
<feature type="chain" id="PRO_5046706020" description="DUF4377 domain-containing protein" evidence="1">
    <location>
        <begin position="19"/>
        <end position="122"/>
    </location>
</feature>
<keyword evidence="3" id="KW-1185">Reference proteome</keyword>
<evidence type="ECO:0000256" key="1">
    <source>
        <dbReference type="SAM" id="SignalP"/>
    </source>
</evidence>
<gene>
    <name evidence="2" type="ORF">Q5H92_09225</name>
</gene>
<evidence type="ECO:0000313" key="2">
    <source>
        <dbReference type="EMBL" id="MDO7846535.1"/>
    </source>
</evidence>
<dbReference type="PROSITE" id="PS51257">
    <property type="entry name" value="PROKAR_LIPOPROTEIN"/>
    <property type="match status" value="1"/>
</dbReference>
<dbReference type="Proteomes" id="UP001167796">
    <property type="component" value="Unassembled WGS sequence"/>
</dbReference>
<sequence length="122" mass="12789">MRLHYLFSVGLLAGVGLAGCTTKTNVEPEAPCGTYATVRLCHGMTMMCLTQHTTLELADGTRLRPSGPAWDAYLPHQADGQTLSIGYKPGQALPAGDIGNVQATLTCLEEVMRCGTPAPGGN</sequence>
<proteinExistence type="predicted"/>
<organism evidence="2 3">
    <name type="scientific">Hymenobacter mellowenesis</name>
    <dbReference type="NCBI Taxonomy" id="3063995"/>
    <lineage>
        <taxon>Bacteria</taxon>
        <taxon>Pseudomonadati</taxon>
        <taxon>Bacteroidota</taxon>
        <taxon>Cytophagia</taxon>
        <taxon>Cytophagales</taxon>
        <taxon>Hymenobacteraceae</taxon>
        <taxon>Hymenobacter</taxon>
    </lineage>
</organism>
<reference evidence="2" key="1">
    <citation type="submission" date="2023-07" db="EMBL/GenBank/DDBJ databases">
        <authorList>
            <person name="Kim M.K."/>
        </authorList>
    </citation>
    <scope>NUCLEOTIDE SEQUENCE</scope>
    <source>
        <strain evidence="2">M29</strain>
    </source>
</reference>